<accession>A0A1G9URH8</accession>
<name>A0A1G9URH8_ALLAB</name>
<protein>
    <submittedName>
        <fullName evidence="3">Probable non-F420 flavinoid oxidoreductase</fullName>
    </submittedName>
</protein>
<dbReference type="InterPro" id="IPR011251">
    <property type="entry name" value="Luciferase-like_dom"/>
</dbReference>
<evidence type="ECO:0000313" key="3">
    <source>
        <dbReference type="EMBL" id="SDM62155.1"/>
    </source>
</evidence>
<gene>
    <name evidence="3" type="ORF">SAMN04489726_2552</name>
</gene>
<dbReference type="Pfam" id="PF00296">
    <property type="entry name" value="Bac_luciferase"/>
    <property type="match status" value="1"/>
</dbReference>
<organism evidence="3 4">
    <name type="scientific">Allokutzneria albata</name>
    <name type="common">Kibdelosporangium albatum</name>
    <dbReference type="NCBI Taxonomy" id="211114"/>
    <lineage>
        <taxon>Bacteria</taxon>
        <taxon>Bacillati</taxon>
        <taxon>Actinomycetota</taxon>
        <taxon>Actinomycetes</taxon>
        <taxon>Pseudonocardiales</taxon>
        <taxon>Pseudonocardiaceae</taxon>
        <taxon>Allokutzneria</taxon>
    </lineage>
</organism>
<dbReference type="InterPro" id="IPR050564">
    <property type="entry name" value="F420-G6PD/mer"/>
</dbReference>
<dbReference type="Gene3D" id="3.20.20.30">
    <property type="entry name" value="Luciferase-like domain"/>
    <property type="match status" value="1"/>
</dbReference>
<dbReference type="InterPro" id="IPR023907">
    <property type="entry name" value="Non-F420_Flavin_OxRdtase"/>
</dbReference>
<keyword evidence="1" id="KW-0560">Oxidoreductase</keyword>
<evidence type="ECO:0000256" key="1">
    <source>
        <dbReference type="ARBA" id="ARBA00023002"/>
    </source>
</evidence>
<evidence type="ECO:0000259" key="2">
    <source>
        <dbReference type="Pfam" id="PF00296"/>
    </source>
</evidence>
<dbReference type="GO" id="GO:0016705">
    <property type="term" value="F:oxidoreductase activity, acting on paired donors, with incorporation or reduction of molecular oxygen"/>
    <property type="evidence" value="ECO:0007669"/>
    <property type="project" value="InterPro"/>
</dbReference>
<dbReference type="STRING" id="211114.SAMN04489726_2552"/>
<feature type="domain" description="Luciferase-like" evidence="2">
    <location>
        <begin position="7"/>
        <end position="290"/>
    </location>
</feature>
<dbReference type="InterPro" id="IPR019945">
    <property type="entry name" value="F420_G6P_DH-rel"/>
</dbReference>
<dbReference type="RefSeq" id="WP_030432508.1">
    <property type="nucleotide sequence ID" value="NZ_JOEF01000028.1"/>
</dbReference>
<dbReference type="Proteomes" id="UP000183376">
    <property type="component" value="Chromosome I"/>
</dbReference>
<dbReference type="NCBIfam" id="TIGR03557">
    <property type="entry name" value="F420_G6P_family"/>
    <property type="match status" value="1"/>
</dbReference>
<dbReference type="eggNOG" id="COG2141">
    <property type="taxonomic scope" value="Bacteria"/>
</dbReference>
<dbReference type="PANTHER" id="PTHR43244:SF1">
    <property type="entry name" value="5,10-METHYLENETETRAHYDROMETHANOPTERIN REDUCTASE"/>
    <property type="match status" value="1"/>
</dbReference>
<dbReference type="InterPro" id="IPR036661">
    <property type="entry name" value="Luciferase-like_sf"/>
</dbReference>
<proteinExistence type="predicted"/>
<dbReference type="NCBIfam" id="TIGR03885">
    <property type="entry name" value="flavin_revert"/>
    <property type="match status" value="1"/>
</dbReference>
<reference evidence="3 4" key="1">
    <citation type="submission" date="2016-10" db="EMBL/GenBank/DDBJ databases">
        <authorList>
            <person name="de Groot N.N."/>
        </authorList>
    </citation>
    <scope>NUCLEOTIDE SEQUENCE [LARGE SCALE GENOMIC DNA]</scope>
    <source>
        <strain evidence="3 4">DSM 44149</strain>
    </source>
</reference>
<dbReference type="PANTHER" id="PTHR43244">
    <property type="match status" value="1"/>
</dbReference>
<dbReference type="OrthoDB" id="180193at2"/>
<dbReference type="SUPFAM" id="SSF51679">
    <property type="entry name" value="Bacterial luciferase-like"/>
    <property type="match status" value="1"/>
</dbReference>
<sequence>MDIGFHASHEQFPPSRLLTLARRAEAAGFDAVLSSDHLAPWSGRQAHSGFAWTWLGAAMATTSLPFGVVAAPGDRYHPVVLAQAIATLAEMFPGRFTPALGSGQALNEHVTGRPWPRKPVRNARLRECAEIMRRLFAGETVEHDGLVTVRAARVYSRPAAPPPLMAAALTPSTAREVAAWADGLITVNAPKSKLRRVIEAFRDGGGTGPVHVQVHLSWAEEESEVRAQAVDQWCANALPPELNEELELPEQFDAATEHVPSSALESSVLMSSDLARHVELLASCAELGIDRVYLHQVGRNQEHFLDVFGERVLPVLRG</sequence>
<evidence type="ECO:0000313" key="4">
    <source>
        <dbReference type="Proteomes" id="UP000183376"/>
    </source>
</evidence>
<dbReference type="EMBL" id="LT629701">
    <property type="protein sequence ID" value="SDM62155.1"/>
    <property type="molecule type" value="Genomic_DNA"/>
</dbReference>
<dbReference type="AlphaFoldDB" id="A0A1G9URH8"/>
<keyword evidence="4" id="KW-1185">Reference proteome</keyword>
<dbReference type="CDD" id="cd01097">
    <property type="entry name" value="Tetrahydromethanopterin_reductase"/>
    <property type="match status" value="1"/>
</dbReference>